<comment type="caution">
    <text evidence="2">The sequence shown here is derived from an EMBL/GenBank/DDBJ whole genome shotgun (WGS) entry which is preliminary data.</text>
</comment>
<keyword evidence="3" id="KW-1185">Reference proteome</keyword>
<evidence type="ECO:0000313" key="2">
    <source>
        <dbReference type="EMBL" id="KII62087.1"/>
    </source>
</evidence>
<organism evidence="2 3">
    <name type="scientific">Thelohanellus kitauei</name>
    <name type="common">Myxosporean</name>
    <dbReference type="NCBI Taxonomy" id="669202"/>
    <lineage>
        <taxon>Eukaryota</taxon>
        <taxon>Metazoa</taxon>
        <taxon>Cnidaria</taxon>
        <taxon>Myxozoa</taxon>
        <taxon>Myxosporea</taxon>
        <taxon>Bivalvulida</taxon>
        <taxon>Platysporina</taxon>
        <taxon>Myxobolidae</taxon>
        <taxon>Thelohanellus</taxon>
    </lineage>
</organism>
<dbReference type="AlphaFoldDB" id="A0A0C2IZ63"/>
<name>A0A0C2IZ63_THEKT</name>
<evidence type="ECO:0000256" key="1">
    <source>
        <dbReference type="SAM" id="MobiDB-lite"/>
    </source>
</evidence>
<reference evidence="2 3" key="1">
    <citation type="journal article" date="2014" name="Genome Biol. Evol.">
        <title>The genome of the myxosporean Thelohanellus kitauei shows adaptations to nutrient acquisition within its fish host.</title>
        <authorList>
            <person name="Yang Y."/>
            <person name="Xiong J."/>
            <person name="Zhou Z."/>
            <person name="Huo F."/>
            <person name="Miao W."/>
            <person name="Ran C."/>
            <person name="Liu Y."/>
            <person name="Zhang J."/>
            <person name="Feng J."/>
            <person name="Wang M."/>
            <person name="Wang M."/>
            <person name="Wang L."/>
            <person name="Yao B."/>
        </authorList>
    </citation>
    <scope>NUCLEOTIDE SEQUENCE [LARGE SCALE GENOMIC DNA]</scope>
    <source>
        <strain evidence="2">Wuqing</strain>
    </source>
</reference>
<evidence type="ECO:0000313" key="3">
    <source>
        <dbReference type="Proteomes" id="UP000031668"/>
    </source>
</evidence>
<feature type="region of interest" description="Disordered" evidence="1">
    <location>
        <begin position="44"/>
        <end position="66"/>
    </location>
</feature>
<dbReference type="EMBL" id="JWZT01005114">
    <property type="protein sequence ID" value="KII62087.1"/>
    <property type="molecule type" value="Genomic_DNA"/>
</dbReference>
<protein>
    <submittedName>
        <fullName evidence="2">Uncharacterized protein</fullName>
    </submittedName>
</protein>
<dbReference type="Proteomes" id="UP000031668">
    <property type="component" value="Unassembled WGS sequence"/>
</dbReference>
<accession>A0A0C2IZ63</accession>
<proteinExistence type="predicted"/>
<sequence>MADLLYTLDYANNDLAHRSPELGLLRPPPNVNPFLNSANIQDTEVTSQREANGPMQRDDIQKEAAGPPLNVKQVLKAMKKQKQILGCGQGTTFGIITGKQRLVQANFGILWSDVQLTSLQRSRDMYRHASRSPLLVVIEELI</sequence>
<gene>
    <name evidence="2" type="ORF">RF11_05138</name>
</gene>